<reference evidence="1" key="1">
    <citation type="journal article" date="2021" name="Proc. Natl. Acad. Sci. U.S.A.">
        <title>A Catalog of Tens of Thousands of Viruses from Human Metagenomes Reveals Hidden Associations with Chronic Diseases.</title>
        <authorList>
            <person name="Tisza M.J."/>
            <person name="Buck C.B."/>
        </authorList>
    </citation>
    <scope>NUCLEOTIDE SEQUENCE</scope>
    <source>
        <strain evidence="1">CtGFb30</strain>
    </source>
</reference>
<dbReference type="GO" id="GO:0019069">
    <property type="term" value="P:viral capsid assembly"/>
    <property type="evidence" value="ECO:0007669"/>
    <property type="project" value="InterPro"/>
</dbReference>
<sequence length="196" mass="21259">MKNIETILSDFGITIPEGKAADLRKAVAENYKTVAEFTKLQERHDALDTSLKDVQGKLAAFDGVDVAALKGQITTLTNDLQTERDNRKKDAAAVKLRSTVDTFLSGKHFVNDITRESITDKLVTALGSDDARGKSIDDLFTGLVTDRDGKEIPGILVADPASKARFSSDHSGMVPPAGGAKEYVAQKYKNNPFFRG</sequence>
<dbReference type="InterPro" id="IPR009636">
    <property type="entry name" value="SCAF"/>
</dbReference>
<name>A0A8S5MFN4_9CAUD</name>
<proteinExistence type="predicted"/>
<dbReference type="Pfam" id="PF06810">
    <property type="entry name" value="Phage_scaffold"/>
    <property type="match status" value="1"/>
</dbReference>
<accession>A0A8S5MFN4</accession>
<organism evidence="1">
    <name type="scientific">Siphoviridae sp. ctGFb30</name>
    <dbReference type="NCBI Taxonomy" id="2826219"/>
    <lineage>
        <taxon>Viruses</taxon>
        <taxon>Duplodnaviria</taxon>
        <taxon>Heunggongvirae</taxon>
        <taxon>Uroviricota</taxon>
        <taxon>Caudoviricetes</taxon>
    </lineage>
</organism>
<evidence type="ECO:0000313" key="1">
    <source>
        <dbReference type="EMBL" id="DAD81042.1"/>
    </source>
</evidence>
<protein>
    <submittedName>
        <fullName evidence="1">Minor structural protein</fullName>
    </submittedName>
</protein>
<dbReference type="EMBL" id="BK014893">
    <property type="protein sequence ID" value="DAD81042.1"/>
    <property type="molecule type" value="Genomic_DNA"/>
</dbReference>